<sequence>MLPYGTSAWALSVSSRLEKELSSIQRNFLLCITGSYRTTPMAALQTITGVMPLHLKAQQKAIFINVTCLRKEIELEGLSYQSRDYEEKIKSLTTHPLLFNTINQISTTEPYK</sequence>
<dbReference type="Proteomes" id="UP000499080">
    <property type="component" value="Unassembled WGS sequence"/>
</dbReference>
<evidence type="ECO:0000313" key="2">
    <source>
        <dbReference type="Proteomes" id="UP000499080"/>
    </source>
</evidence>
<keyword evidence="2" id="KW-1185">Reference proteome</keyword>
<dbReference type="AlphaFoldDB" id="A0A4Y2U2U5"/>
<name>A0A4Y2U2U5_ARAVE</name>
<reference evidence="1 2" key="1">
    <citation type="journal article" date="2019" name="Sci. Rep.">
        <title>Orb-weaving spider Araneus ventricosus genome elucidates the spidroin gene catalogue.</title>
        <authorList>
            <person name="Kono N."/>
            <person name="Nakamura H."/>
            <person name="Ohtoshi R."/>
            <person name="Moran D.A.P."/>
            <person name="Shinohara A."/>
            <person name="Yoshida Y."/>
            <person name="Fujiwara M."/>
            <person name="Mori M."/>
            <person name="Tomita M."/>
            <person name="Arakawa K."/>
        </authorList>
    </citation>
    <scope>NUCLEOTIDE SEQUENCE [LARGE SCALE GENOMIC DNA]</scope>
</reference>
<comment type="caution">
    <text evidence="1">The sequence shown here is derived from an EMBL/GenBank/DDBJ whole genome shotgun (WGS) entry which is preliminary data.</text>
</comment>
<dbReference type="EMBL" id="BGPR01032447">
    <property type="protein sequence ID" value="GBO05990.1"/>
    <property type="molecule type" value="Genomic_DNA"/>
</dbReference>
<protein>
    <submittedName>
        <fullName evidence="1">Uncharacterized protein</fullName>
    </submittedName>
</protein>
<accession>A0A4Y2U2U5</accession>
<gene>
    <name evidence="1" type="ORF">AVEN_91011_1</name>
</gene>
<evidence type="ECO:0000313" key="1">
    <source>
        <dbReference type="EMBL" id="GBO05990.1"/>
    </source>
</evidence>
<proteinExistence type="predicted"/>
<organism evidence="1 2">
    <name type="scientific">Araneus ventricosus</name>
    <name type="common">Orbweaver spider</name>
    <name type="synonym">Epeira ventricosa</name>
    <dbReference type="NCBI Taxonomy" id="182803"/>
    <lineage>
        <taxon>Eukaryota</taxon>
        <taxon>Metazoa</taxon>
        <taxon>Ecdysozoa</taxon>
        <taxon>Arthropoda</taxon>
        <taxon>Chelicerata</taxon>
        <taxon>Arachnida</taxon>
        <taxon>Araneae</taxon>
        <taxon>Araneomorphae</taxon>
        <taxon>Entelegynae</taxon>
        <taxon>Araneoidea</taxon>
        <taxon>Araneidae</taxon>
        <taxon>Araneus</taxon>
    </lineage>
</organism>
<dbReference type="OrthoDB" id="8059781at2759"/>